<evidence type="ECO:0000313" key="2">
    <source>
        <dbReference type="EMBL" id="OBZ73735.1"/>
    </source>
</evidence>
<dbReference type="EMBL" id="LUGG01000006">
    <property type="protein sequence ID" value="OBZ73735.1"/>
    <property type="molecule type" value="Genomic_DNA"/>
</dbReference>
<evidence type="ECO:0000256" key="1">
    <source>
        <dbReference type="SAM" id="MobiDB-lite"/>
    </source>
</evidence>
<keyword evidence="3" id="KW-1185">Reference proteome</keyword>
<sequence>MFVTSSLPAMSWSVSSSSMITTRPSHSEGRRTQPSTTPFPRTAKHDPAATVHDQTQIASTRRTVRKRKSSYDLRYIYRADGEVLSAQSIVA</sequence>
<accession>A0A1C7MA01</accession>
<organism evidence="2 3">
    <name type="scientific">Grifola frondosa</name>
    <name type="common">Maitake</name>
    <name type="synonym">Polyporus frondosus</name>
    <dbReference type="NCBI Taxonomy" id="5627"/>
    <lineage>
        <taxon>Eukaryota</taxon>
        <taxon>Fungi</taxon>
        <taxon>Dikarya</taxon>
        <taxon>Basidiomycota</taxon>
        <taxon>Agaricomycotina</taxon>
        <taxon>Agaricomycetes</taxon>
        <taxon>Polyporales</taxon>
        <taxon>Grifolaceae</taxon>
        <taxon>Grifola</taxon>
    </lineage>
</organism>
<evidence type="ECO:0000313" key="3">
    <source>
        <dbReference type="Proteomes" id="UP000092993"/>
    </source>
</evidence>
<feature type="compositionally biased region" description="Low complexity" evidence="1">
    <location>
        <begin position="1"/>
        <end position="24"/>
    </location>
</feature>
<proteinExistence type="predicted"/>
<reference evidence="2 3" key="1">
    <citation type="submission" date="2016-03" db="EMBL/GenBank/DDBJ databases">
        <title>Whole genome sequencing of Grifola frondosa 9006-11.</title>
        <authorList>
            <person name="Min B."/>
            <person name="Park H."/>
            <person name="Kim J.-G."/>
            <person name="Cho H."/>
            <person name="Oh Y.-L."/>
            <person name="Kong W.-S."/>
            <person name="Choi I.-G."/>
        </authorList>
    </citation>
    <scope>NUCLEOTIDE SEQUENCE [LARGE SCALE GENOMIC DNA]</scope>
    <source>
        <strain evidence="2 3">9006-11</strain>
    </source>
</reference>
<protein>
    <submittedName>
        <fullName evidence="2">Uncharacterized protein</fullName>
    </submittedName>
</protein>
<dbReference type="Proteomes" id="UP000092993">
    <property type="component" value="Unassembled WGS sequence"/>
</dbReference>
<name>A0A1C7MA01_GRIFR</name>
<gene>
    <name evidence="2" type="ORF">A0H81_06121</name>
</gene>
<feature type="region of interest" description="Disordered" evidence="1">
    <location>
        <begin position="1"/>
        <end position="63"/>
    </location>
</feature>
<dbReference type="AlphaFoldDB" id="A0A1C7MA01"/>
<comment type="caution">
    <text evidence="2">The sequence shown here is derived from an EMBL/GenBank/DDBJ whole genome shotgun (WGS) entry which is preliminary data.</text>
</comment>